<reference evidence="2 3" key="1">
    <citation type="submission" date="2019-03" db="EMBL/GenBank/DDBJ databases">
        <title>Metabolic reconstructions from genomes of highly enriched 'Candidatus Accumulibacter' and 'Candidatus Competibacter' bioreactor populations.</title>
        <authorList>
            <person name="Annavajhala M.K."/>
            <person name="Welles L."/>
            <person name="Abbas B."/>
            <person name="Sorokin D."/>
            <person name="Park H."/>
            <person name="Van Loosdrecht M."/>
            <person name="Chandran K."/>
        </authorList>
    </citation>
    <scope>NUCLEOTIDE SEQUENCE [LARGE SCALE GENOMIC DNA]</scope>
    <source>
        <strain evidence="2 3">SBR_G</strain>
    </source>
</reference>
<proteinExistence type="predicted"/>
<keyword evidence="3" id="KW-1185">Reference proteome</keyword>
<dbReference type="InterPro" id="IPR053733">
    <property type="entry name" value="Heme_Transport_Util_sf"/>
</dbReference>
<accession>A0ABX1TJV4</accession>
<dbReference type="CDD" id="cd16830">
    <property type="entry name" value="HemS-like_N"/>
    <property type="match status" value="1"/>
</dbReference>
<dbReference type="SUPFAM" id="SSF144064">
    <property type="entry name" value="Heme iron utilization protein-like"/>
    <property type="match status" value="1"/>
</dbReference>
<evidence type="ECO:0000313" key="3">
    <source>
        <dbReference type="Proteomes" id="UP000760480"/>
    </source>
</evidence>
<dbReference type="InterPro" id="IPR007845">
    <property type="entry name" value="HemS/ChuX_dom"/>
</dbReference>
<dbReference type="CDD" id="cd16831">
    <property type="entry name" value="HemS-like_C"/>
    <property type="match status" value="1"/>
</dbReference>
<protein>
    <submittedName>
        <fullName evidence="2">Hemin-degrading factor</fullName>
    </submittedName>
</protein>
<dbReference type="Proteomes" id="UP000760480">
    <property type="component" value="Unassembled WGS sequence"/>
</dbReference>
<comment type="caution">
    <text evidence="2">The sequence shown here is derived from an EMBL/GenBank/DDBJ whole genome shotgun (WGS) entry which is preliminary data.</text>
</comment>
<evidence type="ECO:0000259" key="1">
    <source>
        <dbReference type="Pfam" id="PF05171"/>
    </source>
</evidence>
<name>A0ABX1TJV4_9GAMM</name>
<dbReference type="Gene3D" id="3.40.1570.10">
    <property type="entry name" value="HemS/ChuS/ChuX like domains"/>
    <property type="match status" value="2"/>
</dbReference>
<gene>
    <name evidence="2" type="ORF">E4P82_10905</name>
</gene>
<sequence length="336" mass="36813">MRDQKPDIRARDALALLGVGEARLVASTCGHAATRLAGHWAALIEALPSLGRVAVLTRNDHAVHEQVGEYRNIRIVGDQGVVLGEGIDLRLCLRHWHYGFAVHADPQSGATESLQFFDGAGTAVHKIYLTRHSDRRAYANLVNVHRSSDQSPRQADWAKLSAPPSRLDEDIDVEGLRRHWRALRDAHDFRDMLRRFGVSRMQGLRLAGMDLAWPVETTVAPMLLDSAAELLLDLMVSVASPGVVQIHSGAVNKLHLTGPWLNVLDRDFKLHLRQGAVASAWVVTKPTVHGPVTSLELYDSAGNAIALFHGKCKPGQAENPVWRALVTALPAMATQS</sequence>
<feature type="domain" description="Haemin-degrading HemS/ChuX" evidence="1">
    <location>
        <begin position="18"/>
        <end position="143"/>
    </location>
</feature>
<dbReference type="Pfam" id="PF05171">
    <property type="entry name" value="HemS"/>
    <property type="match status" value="2"/>
</dbReference>
<feature type="domain" description="Haemin-degrading HemS/ChuX" evidence="1">
    <location>
        <begin position="197"/>
        <end position="329"/>
    </location>
</feature>
<organism evidence="2 3">
    <name type="scientific">Candidatus Competibacter phosphatis</name>
    <dbReference type="NCBI Taxonomy" id="221280"/>
    <lineage>
        <taxon>Bacteria</taxon>
        <taxon>Pseudomonadati</taxon>
        <taxon>Pseudomonadota</taxon>
        <taxon>Gammaproteobacteria</taxon>
        <taxon>Candidatus Competibacteraceae</taxon>
        <taxon>Candidatus Competibacter</taxon>
    </lineage>
</organism>
<evidence type="ECO:0000313" key="2">
    <source>
        <dbReference type="EMBL" id="NMQ19662.1"/>
    </source>
</evidence>
<dbReference type="EMBL" id="SPMZ01000029">
    <property type="protein sequence ID" value="NMQ19662.1"/>
    <property type="molecule type" value="Genomic_DNA"/>
</dbReference>
<dbReference type="RefSeq" id="WP_169248912.1">
    <property type="nucleotide sequence ID" value="NZ_SPMZ01000029.1"/>
</dbReference>